<dbReference type="SUPFAM" id="SSF53649">
    <property type="entry name" value="Alkaline phosphatase-like"/>
    <property type="match status" value="1"/>
</dbReference>
<reference evidence="3" key="2">
    <citation type="submission" date="2025-08" db="UniProtKB">
        <authorList>
            <consortium name="RefSeq"/>
        </authorList>
    </citation>
    <scope>IDENTIFICATION</scope>
    <source>
        <tissue evidence="3">Adult</tissue>
    </source>
</reference>
<dbReference type="InterPro" id="IPR017850">
    <property type="entry name" value="Alkaline_phosphatase_core_sf"/>
</dbReference>
<dbReference type="Gene3D" id="3.40.720.10">
    <property type="entry name" value="Alkaline Phosphatase, subunit A"/>
    <property type="match status" value="1"/>
</dbReference>
<dbReference type="GeneID" id="105222144"/>
<evidence type="ECO:0000313" key="2">
    <source>
        <dbReference type="Proteomes" id="UP001652620"/>
    </source>
</evidence>
<dbReference type="PANTHER" id="PTHR10974">
    <property type="entry name" value="FI08016P-RELATED"/>
    <property type="match status" value="1"/>
</dbReference>
<dbReference type="CDD" id="cd16021">
    <property type="entry name" value="ALP_like"/>
    <property type="match status" value="1"/>
</dbReference>
<keyword evidence="1" id="KW-0472">Membrane</keyword>
<protein>
    <submittedName>
        <fullName evidence="3">Uncharacterized protein LOC105222144</fullName>
    </submittedName>
</protein>
<accession>A0A6I9UL29</accession>
<keyword evidence="1" id="KW-1133">Transmembrane helix</keyword>
<keyword evidence="2" id="KW-1185">Reference proteome</keyword>
<gene>
    <name evidence="3" type="primary">LOC105222144</name>
</gene>
<dbReference type="PANTHER" id="PTHR10974:SF9">
    <property type="entry name" value="DUF229 DOMAIN CONTAINING PROTEIN-RELATED"/>
    <property type="match status" value="1"/>
</dbReference>
<dbReference type="Pfam" id="PF02995">
    <property type="entry name" value="DUF229"/>
    <property type="match status" value="1"/>
</dbReference>
<dbReference type="OrthoDB" id="413313at2759"/>
<organism evidence="2 3">
    <name type="scientific">Bactrocera dorsalis</name>
    <name type="common">Oriental fruit fly</name>
    <name type="synonym">Dacus dorsalis</name>
    <dbReference type="NCBI Taxonomy" id="27457"/>
    <lineage>
        <taxon>Eukaryota</taxon>
        <taxon>Metazoa</taxon>
        <taxon>Ecdysozoa</taxon>
        <taxon>Arthropoda</taxon>
        <taxon>Hexapoda</taxon>
        <taxon>Insecta</taxon>
        <taxon>Pterygota</taxon>
        <taxon>Neoptera</taxon>
        <taxon>Endopterygota</taxon>
        <taxon>Diptera</taxon>
        <taxon>Brachycera</taxon>
        <taxon>Muscomorpha</taxon>
        <taxon>Tephritoidea</taxon>
        <taxon>Tephritidae</taxon>
        <taxon>Bactrocera</taxon>
        <taxon>Bactrocera</taxon>
    </lineage>
</organism>
<evidence type="ECO:0000313" key="3">
    <source>
        <dbReference type="RefSeq" id="XP_011197651.2"/>
    </source>
</evidence>
<keyword evidence="1" id="KW-0812">Transmembrane</keyword>
<dbReference type="InterPro" id="IPR004245">
    <property type="entry name" value="DUF229"/>
</dbReference>
<dbReference type="InParanoid" id="A0A6I9UL29"/>
<dbReference type="RefSeq" id="XP_011197651.2">
    <property type="nucleotide sequence ID" value="XM_011199349.3"/>
</dbReference>
<proteinExistence type="predicted"/>
<feature type="transmembrane region" description="Helical" evidence="1">
    <location>
        <begin position="21"/>
        <end position="43"/>
    </location>
</feature>
<dbReference type="GO" id="GO:0005615">
    <property type="term" value="C:extracellular space"/>
    <property type="evidence" value="ECO:0007669"/>
    <property type="project" value="TreeGrafter"/>
</dbReference>
<reference evidence="2" key="1">
    <citation type="submission" date="2025-05" db="UniProtKB">
        <authorList>
            <consortium name="RefSeq"/>
        </authorList>
    </citation>
    <scope>NUCLEOTIDE SEQUENCE [LARGE SCALE GENOMIC DNA]</scope>
</reference>
<dbReference type="Proteomes" id="UP001652620">
    <property type="component" value="Chromosome 2"/>
</dbReference>
<dbReference type="KEGG" id="bdr:105222144"/>
<sequence length="665" mass="78012">MLKSKYLPINSNISRRTHIKAIIMNSMQIIVIGLIILFIRILYTLDARHFYRTATDIAPTEYFVLTSECQIPYVDPFSSEALEIFDPKKFTYVSCTNDVALVQQIYLHETKQYKLHMNLSAMAEVSNTNDDNIEDMYCCYREIKRSGIYEFTTSGYELSSCQRFQQDFLVPRHIDYLITECYIGNETKVATQKDAFTFIQYRKLTDSFNAKNFSKLGIKRPSVLLLGIDSLSRINLRRTMPKTFTHLQKNDWFELKGFNKIADNTFPNLMAALTSYNQPTAEKKCQCKTLGGYNQRMCNLIWNNFRDYGYRTAYAEDVPIISTFNYGRYGFVEQPTDYYLRPFAICIENNMHVEKIDGLPDCIGRKHYAQYILDYALQFSITYTDEPIFGLFWMNSFSHNSFDMPATMDMKILEYLVRMKDENILERTIVFLFADHGMRFGPLLKLKSGFLEERLPMMFISLPQWYRNEHPEFVKALLVNKNRLTSPFDIYATLKHILELTNPVIEFPYLNGTTKGISIFREIPKNRTCLKAGIADHWCTCLLYEIVSINDKEVKNVAHLLIDEMNKYLVSKNIETKCAVLKLNNIYQALRKTSRKDNNSYNELTYRLWYFVRPGFKDFQATVNFNRTANKIEINVEDISRLDSYEQTAYCIDMKEAKKYCICRK</sequence>
<evidence type="ECO:0000256" key="1">
    <source>
        <dbReference type="SAM" id="Phobius"/>
    </source>
</evidence>
<name>A0A6I9UL29_BACDO</name>
<dbReference type="AlphaFoldDB" id="A0A6I9UL29"/>